<comment type="caution">
    <text evidence="3">The sequence shown here is derived from an EMBL/GenBank/DDBJ whole genome shotgun (WGS) entry which is preliminary data.</text>
</comment>
<dbReference type="SUPFAM" id="SSF47616">
    <property type="entry name" value="GST C-terminal domain-like"/>
    <property type="match status" value="1"/>
</dbReference>
<evidence type="ECO:0000313" key="4">
    <source>
        <dbReference type="Proteomes" id="UP000308133"/>
    </source>
</evidence>
<dbReference type="AlphaFoldDB" id="A0A4U7AL88"/>
<dbReference type="Gene3D" id="1.20.1050.10">
    <property type="match status" value="1"/>
</dbReference>
<dbReference type="GO" id="GO:0004364">
    <property type="term" value="F:glutathione transferase activity"/>
    <property type="evidence" value="ECO:0007669"/>
    <property type="project" value="TreeGrafter"/>
</dbReference>
<dbReference type="InterPro" id="IPR010987">
    <property type="entry name" value="Glutathione-S-Trfase_C-like"/>
</dbReference>
<dbReference type="Pfam" id="PF14497">
    <property type="entry name" value="GST_C_3"/>
    <property type="match status" value="1"/>
</dbReference>
<dbReference type="GO" id="GO:0006749">
    <property type="term" value="P:glutathione metabolic process"/>
    <property type="evidence" value="ECO:0007669"/>
    <property type="project" value="TreeGrafter"/>
</dbReference>
<accession>A0A4U7AL88</accession>
<dbReference type="InterPro" id="IPR036282">
    <property type="entry name" value="Glutathione-S-Trfase_C_sf"/>
</dbReference>
<dbReference type="InterPro" id="IPR050213">
    <property type="entry name" value="GST_superfamily"/>
</dbReference>
<keyword evidence="3" id="KW-0808">Transferase</keyword>
<dbReference type="PANTHER" id="PTHR11571">
    <property type="entry name" value="GLUTATHIONE S-TRANSFERASE"/>
    <property type="match status" value="1"/>
</dbReference>
<dbReference type="CDD" id="cd03192">
    <property type="entry name" value="GST_C_Sigma_like"/>
    <property type="match status" value="1"/>
</dbReference>
<evidence type="ECO:0000259" key="2">
    <source>
        <dbReference type="PROSITE" id="PS50405"/>
    </source>
</evidence>
<dbReference type="SUPFAM" id="SSF52833">
    <property type="entry name" value="Thioredoxin-like"/>
    <property type="match status" value="1"/>
</dbReference>
<dbReference type="PROSITE" id="PS50404">
    <property type="entry name" value="GST_NTER"/>
    <property type="match status" value="1"/>
</dbReference>
<dbReference type="InterPro" id="IPR004045">
    <property type="entry name" value="Glutathione_S-Trfase_N"/>
</dbReference>
<protein>
    <submittedName>
        <fullName evidence="3">Glutathione S-transferase-like protein 20</fullName>
    </submittedName>
</protein>
<dbReference type="PANTHER" id="PTHR11571:SF263">
    <property type="entry name" value="GLUTATHIONE S-TRANSFERASE"/>
    <property type="match status" value="1"/>
</dbReference>
<feature type="domain" description="GST C-terminal" evidence="2">
    <location>
        <begin position="113"/>
        <end position="263"/>
    </location>
</feature>
<dbReference type="FunFam" id="1.20.1050.10:FF:000051">
    <property type="entry name" value="Glutathione S-transferase"/>
    <property type="match status" value="1"/>
</dbReference>
<dbReference type="PROSITE" id="PS50405">
    <property type="entry name" value="GST_CTER"/>
    <property type="match status" value="1"/>
</dbReference>
<dbReference type="InterPro" id="IPR004046">
    <property type="entry name" value="GST_C"/>
</dbReference>
<dbReference type="EMBL" id="PTQR01000126">
    <property type="protein sequence ID" value="TKX18768.1"/>
    <property type="molecule type" value="Genomic_DNA"/>
</dbReference>
<dbReference type="Gene3D" id="3.40.30.10">
    <property type="entry name" value="Glutaredoxin"/>
    <property type="match status" value="1"/>
</dbReference>
<evidence type="ECO:0000313" key="3">
    <source>
        <dbReference type="EMBL" id="TKX18768.1"/>
    </source>
</evidence>
<dbReference type="InterPro" id="IPR036249">
    <property type="entry name" value="Thioredoxin-like_sf"/>
</dbReference>
<dbReference type="Proteomes" id="UP000308133">
    <property type="component" value="Unassembled WGS sequence"/>
</dbReference>
<gene>
    <name evidence="3" type="ORF">C1H76_9029</name>
</gene>
<organism evidence="3 4">
    <name type="scientific">Elsinoe australis</name>
    <dbReference type="NCBI Taxonomy" id="40998"/>
    <lineage>
        <taxon>Eukaryota</taxon>
        <taxon>Fungi</taxon>
        <taxon>Dikarya</taxon>
        <taxon>Ascomycota</taxon>
        <taxon>Pezizomycotina</taxon>
        <taxon>Dothideomycetes</taxon>
        <taxon>Dothideomycetidae</taxon>
        <taxon>Myriangiales</taxon>
        <taxon>Elsinoaceae</taxon>
        <taxon>Elsinoe</taxon>
    </lineage>
</organism>
<reference evidence="3 4" key="1">
    <citation type="submission" date="2018-02" db="EMBL/GenBank/DDBJ databases">
        <title>Draft genome sequences of Elsinoe sp., causing black scab on jojoba.</title>
        <authorList>
            <person name="Stodart B."/>
            <person name="Jeffress S."/>
            <person name="Ash G."/>
            <person name="Arun Chinnappa K."/>
        </authorList>
    </citation>
    <scope>NUCLEOTIDE SEQUENCE [LARGE SCALE GENOMIC DNA]</scope>
    <source>
        <strain evidence="3 4">Hillstone_2</strain>
    </source>
</reference>
<evidence type="ECO:0000259" key="1">
    <source>
        <dbReference type="PROSITE" id="PS50404"/>
    </source>
</evidence>
<feature type="domain" description="GST N-terminal" evidence="1">
    <location>
        <begin position="14"/>
        <end position="111"/>
    </location>
</feature>
<sequence length="266" mass="30239">MSQPQSKRQKTDAQYELLYHPTIPGRGEFIRLAFQATGTQYSDVANEDHSKYKLVQDTCSTESTGDKDGNPPPFAPPALRVHGAGKDGKSLLLSQTPNILLYLGPKLGLAGSADYEIYHVNQLALTALDLANETHDTHHPIAVMKYYEDQKDAAMTRAADFRENRIPKFFSYFERNLKSNEGSGQGKYLVGNELTYADTTLWQVLDGLFFAYPKEMQARAKEYPLLFDTFYPSLKAEKWLKEYLDSGKRLQFSNGLFRNYPELDRQ</sequence>
<proteinExistence type="predicted"/>
<name>A0A4U7AL88_9PEZI</name>